<evidence type="ECO:0000313" key="1">
    <source>
        <dbReference type="EMBL" id="KAG5409605.1"/>
    </source>
</evidence>
<reference evidence="1 2" key="1">
    <citation type="submission" date="2021-03" db="EMBL/GenBank/DDBJ databases">
        <authorList>
            <person name="King G.J."/>
            <person name="Bancroft I."/>
            <person name="Baten A."/>
            <person name="Bloomfield J."/>
            <person name="Borpatragohain P."/>
            <person name="He Z."/>
            <person name="Irish N."/>
            <person name="Irwin J."/>
            <person name="Liu K."/>
            <person name="Mauleon R.P."/>
            <person name="Moore J."/>
            <person name="Morris R."/>
            <person name="Ostergaard L."/>
            <person name="Wang B."/>
            <person name="Wells R."/>
        </authorList>
    </citation>
    <scope>NUCLEOTIDE SEQUENCE [LARGE SCALE GENOMIC DNA]</scope>
    <source>
        <strain evidence="1">R-o-18</strain>
        <tissue evidence="1">Leaf</tissue>
    </source>
</reference>
<keyword evidence="2" id="KW-1185">Reference proteome</keyword>
<protein>
    <submittedName>
        <fullName evidence="1">Uncharacterized protein</fullName>
    </submittedName>
</protein>
<organism evidence="1 2">
    <name type="scientific">Brassica rapa subsp. trilocularis</name>
    <dbReference type="NCBI Taxonomy" id="1813537"/>
    <lineage>
        <taxon>Eukaryota</taxon>
        <taxon>Viridiplantae</taxon>
        <taxon>Streptophyta</taxon>
        <taxon>Embryophyta</taxon>
        <taxon>Tracheophyta</taxon>
        <taxon>Spermatophyta</taxon>
        <taxon>Magnoliopsida</taxon>
        <taxon>eudicotyledons</taxon>
        <taxon>Gunneridae</taxon>
        <taxon>Pentapetalae</taxon>
        <taxon>rosids</taxon>
        <taxon>malvids</taxon>
        <taxon>Brassicales</taxon>
        <taxon>Brassicaceae</taxon>
        <taxon>Brassiceae</taxon>
        <taxon>Brassica</taxon>
    </lineage>
</organism>
<evidence type="ECO:0000313" key="2">
    <source>
        <dbReference type="Proteomes" id="UP000823674"/>
    </source>
</evidence>
<name>A0ABQ7NFE7_BRACM</name>
<comment type="caution">
    <text evidence="1">The sequence shown here is derived from an EMBL/GenBank/DDBJ whole genome shotgun (WGS) entry which is preliminary data.</text>
</comment>
<dbReference type="Proteomes" id="UP000823674">
    <property type="component" value="Chromosome A02"/>
</dbReference>
<gene>
    <name evidence="1" type="primary">A02g502910.1_BraROA</name>
    <name evidence="1" type="ORF">IGI04_005924</name>
</gene>
<proteinExistence type="predicted"/>
<accession>A0ABQ7NFE7</accession>
<sequence length="90" mass="10789">MAPLKIFDGSISGREFFRIRFEDKSLGYSFLFPFNHITIQSNFIHIHSKFQWSKFYSTLISWILNPLITLRLVSSVNTIIYRWPKHYTQT</sequence>
<dbReference type="EMBL" id="JADBGQ010000002">
    <property type="protein sequence ID" value="KAG5409605.1"/>
    <property type="molecule type" value="Genomic_DNA"/>
</dbReference>